<organism evidence="2 3">
    <name type="scientific">Euplotes crassus</name>
    <dbReference type="NCBI Taxonomy" id="5936"/>
    <lineage>
        <taxon>Eukaryota</taxon>
        <taxon>Sar</taxon>
        <taxon>Alveolata</taxon>
        <taxon>Ciliophora</taxon>
        <taxon>Intramacronucleata</taxon>
        <taxon>Spirotrichea</taxon>
        <taxon>Hypotrichia</taxon>
        <taxon>Euplotida</taxon>
        <taxon>Euplotidae</taxon>
        <taxon>Moneuplotes</taxon>
    </lineage>
</organism>
<dbReference type="InterPro" id="IPR019399">
    <property type="entry name" value="Parkin_co-regulated_protein"/>
</dbReference>
<dbReference type="Proteomes" id="UP001295684">
    <property type="component" value="Unassembled WGS sequence"/>
</dbReference>
<dbReference type="GO" id="GO:0030544">
    <property type="term" value="F:Hsp70 protein binding"/>
    <property type="evidence" value="ECO:0007669"/>
    <property type="project" value="TreeGrafter"/>
</dbReference>
<dbReference type="EMBL" id="CAMPGE010020885">
    <property type="protein sequence ID" value="CAI2379072.1"/>
    <property type="molecule type" value="Genomic_DNA"/>
</dbReference>
<reference evidence="2" key="1">
    <citation type="submission" date="2023-07" db="EMBL/GenBank/DDBJ databases">
        <authorList>
            <consortium name="AG Swart"/>
            <person name="Singh M."/>
            <person name="Singh A."/>
            <person name="Seah K."/>
            <person name="Emmerich C."/>
        </authorList>
    </citation>
    <scope>NUCLEOTIDE SEQUENCE</scope>
    <source>
        <strain evidence="2">DP1</strain>
    </source>
</reference>
<dbReference type="PANTHER" id="PTHR21207">
    <property type="entry name" value="PARKIN COREGULATED GENE PROTEIN PARK2 COREGULATED"/>
    <property type="match status" value="1"/>
</dbReference>
<keyword evidence="3" id="KW-1185">Reference proteome</keyword>
<dbReference type="AlphaFoldDB" id="A0AAD2D3N7"/>
<proteinExistence type="predicted"/>
<dbReference type="GO" id="GO:0051879">
    <property type="term" value="F:Hsp90 protein binding"/>
    <property type="evidence" value="ECO:0007669"/>
    <property type="project" value="TreeGrafter"/>
</dbReference>
<protein>
    <submittedName>
        <fullName evidence="2">Uncharacterized protein</fullName>
    </submittedName>
</protein>
<evidence type="ECO:0000313" key="2">
    <source>
        <dbReference type="EMBL" id="CAI2379072.1"/>
    </source>
</evidence>
<gene>
    <name evidence="2" type="ORF">ECRASSUSDP1_LOCUS20480</name>
</gene>
<sequence length="240" mass="27454">MEKLSISGTGLAKPRTKCAGHGGCTSSIASKKLKPKGKKVSSGIFRAKSIKNGTIFKKYYDRRDLPLKIIFKNENRNIEWKADIELIDFNCYLPIFFHGLREREEPYKYLVDKGLDDLLTFGKDKILPVLPQLIIPIKAALSTKNHDVVCLTLKKLKKLVLAGEMIGESLVPYYRQILPIFNLLRHRNKNTGDKIDYGQRNDDNMGDLIQETLEIFEKFGGDDAFINIKYMIPTYESCIY</sequence>
<comment type="caution">
    <text evidence="2">The sequence shown here is derived from an EMBL/GenBank/DDBJ whole genome shotgun (WGS) entry which is preliminary data.</text>
</comment>
<dbReference type="Pfam" id="PF10274">
    <property type="entry name" value="ParcG"/>
    <property type="match status" value="1"/>
</dbReference>
<feature type="region of interest" description="Disordered" evidence="1">
    <location>
        <begin position="1"/>
        <end position="23"/>
    </location>
</feature>
<name>A0AAD2D3N7_EUPCR</name>
<evidence type="ECO:0000313" key="3">
    <source>
        <dbReference type="Proteomes" id="UP001295684"/>
    </source>
</evidence>
<evidence type="ECO:0000256" key="1">
    <source>
        <dbReference type="SAM" id="MobiDB-lite"/>
    </source>
</evidence>
<accession>A0AAD2D3N7</accession>
<dbReference type="PANTHER" id="PTHR21207:SF2">
    <property type="entry name" value="PARKIN COREGULATED GENE PROTEIN"/>
    <property type="match status" value="1"/>
</dbReference>